<proteinExistence type="predicted"/>
<dbReference type="HOGENOM" id="CLU_3230381_0_0_0"/>
<sequence>MRLRQPDSRTIDFNCLQILTGSLPTLATSVSLKISPSRDTSKF</sequence>
<comment type="caution">
    <text evidence="1">The sequence shown here is derived from an EMBL/GenBank/DDBJ whole genome shotgun (WGS) entry which is preliminary data.</text>
</comment>
<accession>A3ZL48</accession>
<reference evidence="1 2" key="1">
    <citation type="submission" date="2006-02" db="EMBL/GenBank/DDBJ databases">
        <authorList>
            <person name="Amann R."/>
            <person name="Ferriera S."/>
            <person name="Johnson J."/>
            <person name="Kravitz S."/>
            <person name="Halpern A."/>
            <person name="Remington K."/>
            <person name="Beeson K."/>
            <person name="Tran B."/>
            <person name="Rogers Y.-H."/>
            <person name="Friedman R."/>
            <person name="Venter J.C."/>
        </authorList>
    </citation>
    <scope>NUCLEOTIDE SEQUENCE [LARGE SCALE GENOMIC DNA]</scope>
    <source>
        <strain evidence="1 2">DSM 3645</strain>
    </source>
</reference>
<organism evidence="1 2">
    <name type="scientific">Blastopirellula marina DSM 3645</name>
    <dbReference type="NCBI Taxonomy" id="314230"/>
    <lineage>
        <taxon>Bacteria</taxon>
        <taxon>Pseudomonadati</taxon>
        <taxon>Planctomycetota</taxon>
        <taxon>Planctomycetia</taxon>
        <taxon>Pirellulales</taxon>
        <taxon>Pirellulaceae</taxon>
        <taxon>Blastopirellula</taxon>
    </lineage>
</organism>
<dbReference type="AlphaFoldDB" id="A3ZL48"/>
<evidence type="ECO:0000313" key="2">
    <source>
        <dbReference type="Proteomes" id="UP000004358"/>
    </source>
</evidence>
<dbReference type="EMBL" id="AANZ01000001">
    <property type="protein sequence ID" value="EAQ82481.1"/>
    <property type="molecule type" value="Genomic_DNA"/>
</dbReference>
<gene>
    <name evidence="1" type="ORF">DSM3645_08787</name>
</gene>
<dbReference type="STRING" id="314230.DSM3645_08787"/>
<protein>
    <submittedName>
        <fullName evidence="1">Uncharacterized protein</fullName>
    </submittedName>
</protein>
<evidence type="ECO:0000313" key="1">
    <source>
        <dbReference type="EMBL" id="EAQ82481.1"/>
    </source>
</evidence>
<name>A3ZL48_9BACT</name>
<dbReference type="Proteomes" id="UP000004358">
    <property type="component" value="Unassembled WGS sequence"/>
</dbReference>